<keyword evidence="2" id="KW-1185">Reference proteome</keyword>
<comment type="caution">
    <text evidence="1">The sequence shown here is derived from an EMBL/GenBank/DDBJ whole genome shotgun (WGS) entry which is preliminary data.</text>
</comment>
<protein>
    <submittedName>
        <fullName evidence="1">Uncharacterized protein</fullName>
    </submittedName>
</protein>
<dbReference type="EMBL" id="BQXO01000001">
    <property type="protein sequence ID" value="GKT05252.1"/>
    <property type="molecule type" value="Genomic_DNA"/>
</dbReference>
<sequence>MKPRIAIPADTLTEATNIINQRNAAYAPQPVIQAITKAGGIQIILPSIDPTDASAYLDCGIENLVSK</sequence>
<dbReference type="InterPro" id="IPR011697">
    <property type="entry name" value="Peptidase_C26"/>
</dbReference>
<organism evidence="1 2">
    <name type="scientific">Furfurilactobacillus curtus</name>
    <dbReference type="NCBI Taxonomy" id="1746200"/>
    <lineage>
        <taxon>Bacteria</taxon>
        <taxon>Bacillati</taxon>
        <taxon>Bacillota</taxon>
        <taxon>Bacilli</taxon>
        <taxon>Lactobacillales</taxon>
        <taxon>Lactobacillaceae</taxon>
        <taxon>Furfurilactobacillus</taxon>
    </lineage>
</organism>
<proteinExistence type="predicted"/>
<dbReference type="Proteomes" id="UP001628078">
    <property type="component" value="Unassembled WGS sequence"/>
</dbReference>
<name>A0ABQ5JLE1_9LACO</name>
<gene>
    <name evidence="1" type="ORF">JCM31185_05410</name>
</gene>
<evidence type="ECO:0000313" key="2">
    <source>
        <dbReference type="Proteomes" id="UP001628078"/>
    </source>
</evidence>
<reference evidence="1 2" key="1">
    <citation type="submission" date="2022-03" db="EMBL/GenBank/DDBJ databases">
        <title>Draft genome sequence of Furfurilactobacillus curtus JCM 31185.</title>
        <authorList>
            <person name="Suzuki S."/>
            <person name="Endo A."/>
            <person name="Kajikawa A."/>
        </authorList>
    </citation>
    <scope>NUCLEOTIDE SEQUENCE [LARGE SCALE GENOMIC DNA]</scope>
    <source>
        <strain evidence="1 2">JCM 31185</strain>
    </source>
</reference>
<accession>A0ABQ5JLE1</accession>
<evidence type="ECO:0000313" key="1">
    <source>
        <dbReference type="EMBL" id="GKT05252.1"/>
    </source>
</evidence>
<dbReference type="Pfam" id="PF07722">
    <property type="entry name" value="Peptidase_C26"/>
    <property type="match status" value="1"/>
</dbReference>